<keyword evidence="2" id="KW-1185">Reference proteome</keyword>
<comment type="caution">
    <text evidence="1">The sequence shown here is derived from an EMBL/GenBank/DDBJ whole genome shotgun (WGS) entry which is preliminary data.</text>
</comment>
<name>A0ABX1RNL8_9PSEU</name>
<dbReference type="EMBL" id="JAAXKY010000117">
    <property type="protein sequence ID" value="NMH80843.1"/>
    <property type="molecule type" value="Genomic_DNA"/>
</dbReference>
<evidence type="ECO:0000313" key="2">
    <source>
        <dbReference type="Proteomes" id="UP001296706"/>
    </source>
</evidence>
<organism evidence="1 2">
    <name type="scientific">Pseudonocardia xinjiangensis</name>
    <dbReference type="NCBI Taxonomy" id="75289"/>
    <lineage>
        <taxon>Bacteria</taxon>
        <taxon>Bacillati</taxon>
        <taxon>Actinomycetota</taxon>
        <taxon>Actinomycetes</taxon>
        <taxon>Pseudonocardiales</taxon>
        <taxon>Pseudonocardiaceae</taxon>
        <taxon>Pseudonocardia</taxon>
    </lineage>
</organism>
<dbReference type="Proteomes" id="UP001296706">
    <property type="component" value="Unassembled WGS sequence"/>
</dbReference>
<gene>
    <name evidence="1" type="ORF">HF577_27605</name>
</gene>
<evidence type="ECO:0000313" key="1">
    <source>
        <dbReference type="EMBL" id="NMH80843.1"/>
    </source>
</evidence>
<accession>A0ABX1RNL8</accession>
<sequence>MSRTQQPAFVGAQSTATVSVTCVTDGRAHAVPDSELTQGVAHHSGYYSAVCGHMVAAAPMSAPDGEPCRSCADLWSARHAVRRQQQRLLSRIFG</sequence>
<reference evidence="1 2" key="1">
    <citation type="submission" date="2020-04" db="EMBL/GenBank/DDBJ databases">
        <authorList>
            <person name="Klaysubun C."/>
            <person name="Duangmal K."/>
            <person name="Lipun K."/>
        </authorList>
    </citation>
    <scope>NUCLEOTIDE SEQUENCE [LARGE SCALE GENOMIC DNA]</scope>
    <source>
        <strain evidence="1 2">JCM 11839</strain>
    </source>
</reference>
<proteinExistence type="predicted"/>
<protein>
    <recommendedName>
        <fullName evidence="3">Zinc finger protein</fullName>
    </recommendedName>
</protein>
<evidence type="ECO:0008006" key="3">
    <source>
        <dbReference type="Google" id="ProtNLM"/>
    </source>
</evidence>
<dbReference type="RefSeq" id="WP_169398893.1">
    <property type="nucleotide sequence ID" value="NZ_BAAAJH010000018.1"/>
</dbReference>